<keyword evidence="3" id="KW-0411">Iron-sulfur</keyword>
<dbReference type="Pfam" id="PF00970">
    <property type="entry name" value="FAD_binding_6"/>
    <property type="match status" value="1"/>
</dbReference>
<dbReference type="InterPro" id="IPR017927">
    <property type="entry name" value="FAD-bd_FR_type"/>
</dbReference>
<dbReference type="InterPro" id="IPR006058">
    <property type="entry name" value="2Fe2S_fd_BS"/>
</dbReference>
<dbReference type="CDD" id="cd06214">
    <property type="entry name" value="PA_degradation_oxidoreductase_like"/>
    <property type="match status" value="1"/>
</dbReference>
<dbReference type="PROSITE" id="PS51384">
    <property type="entry name" value="FAD_FR"/>
    <property type="match status" value="1"/>
</dbReference>
<organism evidence="7 8">
    <name type="scientific">Streptomyces gilvifuscus</name>
    <dbReference type="NCBI Taxonomy" id="1550617"/>
    <lineage>
        <taxon>Bacteria</taxon>
        <taxon>Bacillati</taxon>
        <taxon>Actinomycetota</taxon>
        <taxon>Actinomycetes</taxon>
        <taxon>Kitasatosporales</taxon>
        <taxon>Streptomycetaceae</taxon>
        <taxon>Streptomyces</taxon>
    </lineage>
</organism>
<name>A0ABT5G845_9ACTN</name>
<dbReference type="SUPFAM" id="SSF54292">
    <property type="entry name" value="2Fe-2S ferredoxin-like"/>
    <property type="match status" value="1"/>
</dbReference>
<dbReference type="InterPro" id="IPR001041">
    <property type="entry name" value="2Fe-2S_ferredoxin-type"/>
</dbReference>
<keyword evidence="2" id="KW-0001">2Fe-2S</keyword>
<sequence>MTVDEVCRLTPDAVAVTLEVPAGLREVFAHRPGQHVVVRHRRADGELRRTYSLCPPPHDPTAIRLVIKRGAPDGFGAHASRLNSGDRLELSAPTGQFSLPDLPGAHHVLIAGGSGITPLAALAADALRRDTTCRVSLVHSVPTTAQALLSDELATLKDTFLDRFTVLYVLTRGERPPGGGRFHGRIDADMLSRLLTVLDARPAGDTSFAVCGPPGMIATVRRFLDAWGAEPALVRWELFTTGVPPTAPSADPVSSALSQGTAGPSPAAGTSRVTALLDGHRRHTTVGPQDTVILDALLRAHPDVPYACREGVCGSCRAKVLSGRVRADQQHALDERDRAAGYTLVCRARPDTSEVVLDFDA</sequence>
<evidence type="ECO:0000256" key="1">
    <source>
        <dbReference type="ARBA" id="ARBA00001974"/>
    </source>
</evidence>
<dbReference type="PRINTS" id="PR00410">
    <property type="entry name" value="PHEHYDRXLASE"/>
</dbReference>
<dbReference type="SUPFAM" id="SSF52343">
    <property type="entry name" value="Ferredoxin reductase-like, C-terminal NADP-linked domain"/>
    <property type="match status" value="1"/>
</dbReference>
<feature type="region of interest" description="Disordered" evidence="4">
    <location>
        <begin position="247"/>
        <end position="270"/>
    </location>
</feature>
<dbReference type="InterPro" id="IPR012675">
    <property type="entry name" value="Beta-grasp_dom_sf"/>
</dbReference>
<keyword evidence="2" id="KW-0479">Metal-binding</keyword>
<evidence type="ECO:0000256" key="4">
    <source>
        <dbReference type="SAM" id="MobiDB-lite"/>
    </source>
</evidence>
<dbReference type="PROSITE" id="PS51085">
    <property type="entry name" value="2FE2S_FER_2"/>
    <property type="match status" value="1"/>
</dbReference>
<dbReference type="SUPFAM" id="SSF63380">
    <property type="entry name" value="Riboflavin synthase domain-like"/>
    <property type="match status" value="1"/>
</dbReference>
<dbReference type="InterPro" id="IPR036010">
    <property type="entry name" value="2Fe-2S_ferredoxin-like_sf"/>
</dbReference>
<dbReference type="Proteomes" id="UP001221328">
    <property type="component" value="Unassembled WGS sequence"/>
</dbReference>
<accession>A0ABT5G845</accession>
<dbReference type="PANTHER" id="PTHR47354:SF5">
    <property type="entry name" value="PROTEIN RFBI"/>
    <property type="match status" value="1"/>
</dbReference>
<dbReference type="PANTHER" id="PTHR47354">
    <property type="entry name" value="NADH OXIDOREDUCTASE HCR"/>
    <property type="match status" value="1"/>
</dbReference>
<dbReference type="InterPro" id="IPR008333">
    <property type="entry name" value="Cbr1-like_FAD-bd_dom"/>
</dbReference>
<evidence type="ECO:0000313" key="7">
    <source>
        <dbReference type="EMBL" id="MDC2961026.1"/>
    </source>
</evidence>
<reference evidence="7 8" key="1">
    <citation type="journal article" date="2015" name="Int. J. Syst. Evol. Microbiol.">
        <title>Streptomyces gilvifuscus sp. nov., an actinomycete that produces antibacterial compounds isolated from soil.</title>
        <authorList>
            <person name="Nguyen T.M."/>
            <person name="Kim J."/>
        </authorList>
    </citation>
    <scope>NUCLEOTIDE SEQUENCE [LARGE SCALE GENOMIC DNA]</scope>
    <source>
        <strain evidence="7 8">T113</strain>
    </source>
</reference>
<keyword evidence="2" id="KW-0408">Iron</keyword>
<dbReference type="InterPro" id="IPR039261">
    <property type="entry name" value="FNR_nucleotide-bd"/>
</dbReference>
<evidence type="ECO:0000259" key="5">
    <source>
        <dbReference type="PROSITE" id="PS51085"/>
    </source>
</evidence>
<dbReference type="Gene3D" id="3.40.50.80">
    <property type="entry name" value="Nucleotide-binding domain of ferredoxin-NADP reductase (FNR) module"/>
    <property type="match status" value="1"/>
</dbReference>
<proteinExistence type="predicted"/>
<evidence type="ECO:0000256" key="3">
    <source>
        <dbReference type="ARBA" id="ARBA00023014"/>
    </source>
</evidence>
<protein>
    <submittedName>
        <fullName evidence="7">2Fe-2S iron-sulfur cluster-binding protein</fullName>
    </submittedName>
</protein>
<keyword evidence="8" id="KW-1185">Reference proteome</keyword>
<feature type="domain" description="FAD-binding FR-type" evidence="6">
    <location>
        <begin position="1"/>
        <end position="100"/>
    </location>
</feature>
<dbReference type="PROSITE" id="PS00197">
    <property type="entry name" value="2FE2S_FER_1"/>
    <property type="match status" value="1"/>
</dbReference>
<feature type="domain" description="2Fe-2S ferredoxin-type" evidence="5">
    <location>
        <begin position="271"/>
        <end position="361"/>
    </location>
</feature>
<dbReference type="Gene3D" id="3.10.20.30">
    <property type="match status" value="1"/>
</dbReference>
<comment type="caution">
    <text evidence="7">The sequence shown here is derived from an EMBL/GenBank/DDBJ whole genome shotgun (WGS) entry which is preliminary data.</text>
</comment>
<dbReference type="Pfam" id="PF00175">
    <property type="entry name" value="NAD_binding_1"/>
    <property type="match status" value="1"/>
</dbReference>
<dbReference type="InterPro" id="IPR017938">
    <property type="entry name" value="Riboflavin_synthase-like_b-brl"/>
</dbReference>
<evidence type="ECO:0000259" key="6">
    <source>
        <dbReference type="PROSITE" id="PS51384"/>
    </source>
</evidence>
<dbReference type="CDD" id="cd00207">
    <property type="entry name" value="fer2"/>
    <property type="match status" value="1"/>
</dbReference>
<dbReference type="InterPro" id="IPR001433">
    <property type="entry name" value="OxRdtase_FAD/NAD-bd"/>
</dbReference>
<dbReference type="Pfam" id="PF00111">
    <property type="entry name" value="Fer2"/>
    <property type="match status" value="1"/>
</dbReference>
<comment type="cofactor">
    <cofactor evidence="1">
        <name>FAD</name>
        <dbReference type="ChEBI" id="CHEBI:57692"/>
    </cofactor>
</comment>
<evidence type="ECO:0000313" key="8">
    <source>
        <dbReference type="Proteomes" id="UP001221328"/>
    </source>
</evidence>
<dbReference type="InterPro" id="IPR050415">
    <property type="entry name" value="MRET"/>
</dbReference>
<dbReference type="Gene3D" id="2.40.30.10">
    <property type="entry name" value="Translation factors"/>
    <property type="match status" value="1"/>
</dbReference>
<gene>
    <name evidence="7" type="ORF">PO587_42035</name>
</gene>
<dbReference type="EMBL" id="JAQOSK010000029">
    <property type="protein sequence ID" value="MDC2961026.1"/>
    <property type="molecule type" value="Genomic_DNA"/>
</dbReference>
<evidence type="ECO:0000256" key="2">
    <source>
        <dbReference type="ARBA" id="ARBA00022714"/>
    </source>
</evidence>